<dbReference type="SUPFAM" id="SSF51905">
    <property type="entry name" value="FAD/NAD(P)-binding domain"/>
    <property type="match status" value="2"/>
</dbReference>
<dbReference type="InterPro" id="IPR028202">
    <property type="entry name" value="Reductase_C"/>
</dbReference>
<evidence type="ECO:0000259" key="6">
    <source>
        <dbReference type="Pfam" id="PF14759"/>
    </source>
</evidence>
<dbReference type="GO" id="GO:0016651">
    <property type="term" value="F:oxidoreductase activity, acting on NAD(P)H"/>
    <property type="evidence" value="ECO:0007669"/>
    <property type="project" value="TreeGrafter"/>
</dbReference>
<dbReference type="PRINTS" id="PR00411">
    <property type="entry name" value="PNDRDTASEI"/>
</dbReference>
<dbReference type="InterPro" id="IPR036188">
    <property type="entry name" value="FAD/NAD-bd_sf"/>
</dbReference>
<dbReference type="PRINTS" id="PR00368">
    <property type="entry name" value="FADPNR"/>
</dbReference>
<name>A0A7K2IXD1_9ACTN</name>
<evidence type="ECO:0000256" key="2">
    <source>
        <dbReference type="ARBA" id="ARBA00022630"/>
    </source>
</evidence>
<keyword evidence="2" id="KW-0285">Flavoprotein</keyword>
<dbReference type="InterPro" id="IPR016156">
    <property type="entry name" value="FAD/NAD-linked_Rdtase_dimer_sf"/>
</dbReference>
<evidence type="ECO:0000259" key="5">
    <source>
        <dbReference type="Pfam" id="PF07992"/>
    </source>
</evidence>
<reference evidence="7 8" key="1">
    <citation type="journal article" date="2019" name="Nat. Commun.">
        <title>The antimicrobial potential of Streptomyces from insect microbiomes.</title>
        <authorList>
            <person name="Chevrette M.G."/>
            <person name="Carlson C.M."/>
            <person name="Ortega H.E."/>
            <person name="Thomas C."/>
            <person name="Ananiev G.E."/>
            <person name="Barns K.J."/>
            <person name="Book A.J."/>
            <person name="Cagnazzo J."/>
            <person name="Carlos C."/>
            <person name="Flanigan W."/>
            <person name="Grubbs K.J."/>
            <person name="Horn H.A."/>
            <person name="Hoffmann F.M."/>
            <person name="Klassen J.L."/>
            <person name="Knack J.J."/>
            <person name="Lewin G.R."/>
            <person name="McDonald B.R."/>
            <person name="Muller L."/>
            <person name="Melo W.G.P."/>
            <person name="Pinto-Tomas A.A."/>
            <person name="Schmitz A."/>
            <person name="Wendt-Pienkowski E."/>
            <person name="Wildman S."/>
            <person name="Zhao M."/>
            <person name="Zhang F."/>
            <person name="Bugni T.S."/>
            <person name="Andes D.R."/>
            <person name="Pupo M.T."/>
            <person name="Currie C.R."/>
        </authorList>
    </citation>
    <scope>NUCLEOTIDE SEQUENCE [LARGE SCALE GENOMIC DNA]</scope>
    <source>
        <strain evidence="7 8">SID5840</strain>
    </source>
</reference>
<dbReference type="SUPFAM" id="SSF55424">
    <property type="entry name" value="FAD/NAD-linked reductases, dimerisation (C-terminal) domain"/>
    <property type="match status" value="1"/>
</dbReference>
<dbReference type="Proteomes" id="UP000467124">
    <property type="component" value="Unassembled WGS sequence"/>
</dbReference>
<evidence type="ECO:0000256" key="3">
    <source>
        <dbReference type="ARBA" id="ARBA00022827"/>
    </source>
</evidence>
<keyword evidence="4" id="KW-0560">Oxidoreductase</keyword>
<feature type="domain" description="Reductase C-terminal" evidence="6">
    <location>
        <begin position="336"/>
        <end position="398"/>
    </location>
</feature>
<dbReference type="PANTHER" id="PTHR43557:SF2">
    <property type="entry name" value="RIESKE DOMAIN-CONTAINING PROTEIN-RELATED"/>
    <property type="match status" value="1"/>
</dbReference>
<keyword evidence="3" id="KW-0274">FAD</keyword>
<proteinExistence type="predicted"/>
<evidence type="ECO:0000313" key="8">
    <source>
        <dbReference type="Proteomes" id="UP000467124"/>
    </source>
</evidence>
<dbReference type="GO" id="GO:0005737">
    <property type="term" value="C:cytoplasm"/>
    <property type="evidence" value="ECO:0007669"/>
    <property type="project" value="TreeGrafter"/>
</dbReference>
<accession>A0A7K2IXD1</accession>
<dbReference type="Gene3D" id="3.30.390.30">
    <property type="match status" value="1"/>
</dbReference>
<dbReference type="InterPro" id="IPR023753">
    <property type="entry name" value="FAD/NAD-binding_dom"/>
</dbReference>
<evidence type="ECO:0000256" key="4">
    <source>
        <dbReference type="ARBA" id="ARBA00023002"/>
    </source>
</evidence>
<protein>
    <submittedName>
        <fullName evidence="7">FAD-dependent oxidoreductase</fullName>
    </submittedName>
</protein>
<dbReference type="AlphaFoldDB" id="A0A7K2IXD1"/>
<comment type="cofactor">
    <cofactor evidence="1">
        <name>FAD</name>
        <dbReference type="ChEBI" id="CHEBI:57692"/>
    </cofactor>
</comment>
<comment type="caution">
    <text evidence="7">The sequence shown here is derived from an EMBL/GenBank/DDBJ whole genome shotgun (WGS) entry which is preliminary data.</text>
</comment>
<dbReference type="PANTHER" id="PTHR43557">
    <property type="entry name" value="APOPTOSIS-INDUCING FACTOR 1"/>
    <property type="match status" value="1"/>
</dbReference>
<feature type="domain" description="FAD/NAD(P)-binding" evidence="5">
    <location>
        <begin position="6"/>
        <end position="315"/>
    </location>
</feature>
<dbReference type="EMBL" id="WWHY01000001">
    <property type="protein sequence ID" value="MYR34583.1"/>
    <property type="molecule type" value="Genomic_DNA"/>
</dbReference>
<dbReference type="Gene3D" id="3.50.50.60">
    <property type="entry name" value="FAD/NAD(P)-binding domain"/>
    <property type="match status" value="2"/>
</dbReference>
<evidence type="ECO:0000313" key="7">
    <source>
        <dbReference type="EMBL" id="MYR34583.1"/>
    </source>
</evidence>
<dbReference type="Pfam" id="PF07992">
    <property type="entry name" value="Pyr_redox_2"/>
    <property type="match status" value="1"/>
</dbReference>
<sequence length="409" mass="43030">MSHGESVVVVGAGLAGLRSATALRERGFAGEITIVGDEAHGPYDRPGLSKEVLIGRRTDLDTELPVPADLDARWLLGRRAVSLERGRRHLVLDDGTALDYDGLVIATGASARPWPGPGGLPRSGVHTLRGREDAAALRRALTDGGPLLVVGAGFLGSEVASAARALGLSVTLVDASSQPMERAVGPVVGSVLAGVQRAAGVDLRLDTTVTALLGRSVLKEAPLSDGTRVSIRTALIALGARPNTDWLRGSGLRLNDGASGGIACDHRGRALEADGRPTSDIVVLGDVAAPPHPLPYDGSPAHLSLGHWSAAVDHADTVAAALLGQEEPAHEIVPSFWSDQFGLRIRSVGLPMLAERTEVHEHDPVRSRLEATYHRGGRIVGALTVNRTSRLAAHRRRIVDAWYRQEATT</sequence>
<dbReference type="RefSeq" id="WP_161111593.1">
    <property type="nucleotide sequence ID" value="NZ_WWHY01000001.1"/>
</dbReference>
<organism evidence="7 8">
    <name type="scientific">Nocardiopsis alba</name>
    <dbReference type="NCBI Taxonomy" id="53437"/>
    <lineage>
        <taxon>Bacteria</taxon>
        <taxon>Bacillati</taxon>
        <taxon>Actinomycetota</taxon>
        <taxon>Actinomycetes</taxon>
        <taxon>Streptosporangiales</taxon>
        <taxon>Nocardiopsidaceae</taxon>
        <taxon>Nocardiopsis</taxon>
    </lineage>
</organism>
<dbReference type="InterPro" id="IPR050446">
    <property type="entry name" value="FAD-oxidoreductase/Apoptosis"/>
</dbReference>
<dbReference type="Pfam" id="PF14759">
    <property type="entry name" value="Reductase_C"/>
    <property type="match status" value="1"/>
</dbReference>
<evidence type="ECO:0000256" key="1">
    <source>
        <dbReference type="ARBA" id="ARBA00001974"/>
    </source>
</evidence>
<gene>
    <name evidence="7" type="ORF">GTW20_20620</name>
</gene>